<dbReference type="InterPro" id="IPR011047">
    <property type="entry name" value="Quinoprotein_ADH-like_sf"/>
</dbReference>
<dbReference type="AlphaFoldDB" id="A0A9P5CU28"/>
<feature type="non-terminal residue" evidence="1">
    <location>
        <position position="1"/>
    </location>
</feature>
<proteinExistence type="predicted"/>
<dbReference type="Pfam" id="PF14269">
    <property type="entry name" value="Arylsulfotran_2"/>
    <property type="match status" value="1"/>
</dbReference>
<dbReference type="InterPro" id="IPR053143">
    <property type="entry name" value="Arylsulfate_ST"/>
</dbReference>
<evidence type="ECO:0000313" key="1">
    <source>
        <dbReference type="EMBL" id="KAF3770061.1"/>
    </source>
</evidence>
<organism evidence="1 2">
    <name type="scientific">Cryphonectria parasitica (strain ATCC 38755 / EP155)</name>
    <dbReference type="NCBI Taxonomy" id="660469"/>
    <lineage>
        <taxon>Eukaryota</taxon>
        <taxon>Fungi</taxon>
        <taxon>Dikarya</taxon>
        <taxon>Ascomycota</taxon>
        <taxon>Pezizomycotina</taxon>
        <taxon>Sordariomycetes</taxon>
        <taxon>Sordariomycetidae</taxon>
        <taxon>Diaporthales</taxon>
        <taxon>Cryphonectriaceae</taxon>
        <taxon>Cryphonectria-Endothia species complex</taxon>
        <taxon>Cryphonectria</taxon>
    </lineage>
</organism>
<dbReference type="RefSeq" id="XP_040781022.1">
    <property type="nucleotide sequence ID" value="XM_040915781.1"/>
</dbReference>
<accession>A0A9P5CU28</accession>
<sequence length="474" mass="52381">GLYGAYPRISYESFSSASPWLNIIKSDPRCEDGYTLIEPRGDSVPYPGPIILDNDGSLVWMETRYGQAMDLKVQSYKGNDYLTFWHGGDSGWFGKGYYLMLDSSYNVFKNITAAGDLDGDLHEFQLTPEGTALLTAYQAQTADLSAYGVENGEIWDSIFQEIDLETGELLFEWHASDHFAITDSLAPYEQYQGAWDFFHINSVDKDPLTGNYLVSSRYVCAVAYIDGTTGEVLWQVGGKNNSFEDLSGGKATDFSWQHHARIHHETDDATQALMTVFDNGAYYTKALLRAPHSRGLLVDLDTNAMTATLRQALVAPQEFLVPSQGSVNILPETGNVLVGWGHHPAWTEYDAATGEVLCDVHLGATHLTAWSRVKNYRTFKSKWVGRPLTNPDAVLKGGEDGAVYVSWNGATEVAGWVVQNDDDDEGNPTLEFAKNVTEVRRQGFETRIDLAGLDLGGYIQVVAIDAEGRRLGCS</sequence>
<reference evidence="1" key="1">
    <citation type="journal article" date="2020" name="Phytopathology">
        <title>Genome sequence of the chestnut blight fungus Cryphonectria parasitica EP155: A fundamental resource for an archetypical invasive plant pathogen.</title>
        <authorList>
            <person name="Crouch J.A."/>
            <person name="Dawe A."/>
            <person name="Aerts A."/>
            <person name="Barry K."/>
            <person name="Churchill A.C.L."/>
            <person name="Grimwood J."/>
            <person name="Hillman B."/>
            <person name="Milgroom M.G."/>
            <person name="Pangilinan J."/>
            <person name="Smith M."/>
            <person name="Salamov A."/>
            <person name="Schmutz J."/>
            <person name="Yadav J."/>
            <person name="Grigoriev I.V."/>
            <person name="Nuss D."/>
        </authorList>
    </citation>
    <scope>NUCLEOTIDE SEQUENCE</scope>
    <source>
        <strain evidence="1">EP155</strain>
    </source>
</reference>
<name>A0A9P5CU28_CRYP1</name>
<dbReference type="Proteomes" id="UP000803844">
    <property type="component" value="Unassembled WGS sequence"/>
</dbReference>
<dbReference type="EMBL" id="MU032344">
    <property type="protein sequence ID" value="KAF3770061.1"/>
    <property type="molecule type" value="Genomic_DNA"/>
</dbReference>
<dbReference type="PANTHER" id="PTHR35340">
    <property type="entry name" value="PQQ ENZYME REPEAT PROTEIN-RELATED"/>
    <property type="match status" value="1"/>
</dbReference>
<dbReference type="SUPFAM" id="SSF50998">
    <property type="entry name" value="Quinoprotein alcohol dehydrogenase-like"/>
    <property type="match status" value="1"/>
</dbReference>
<dbReference type="GeneID" id="63832910"/>
<dbReference type="InterPro" id="IPR039535">
    <property type="entry name" value="ASST-like"/>
</dbReference>
<evidence type="ECO:0000313" key="2">
    <source>
        <dbReference type="Proteomes" id="UP000803844"/>
    </source>
</evidence>
<gene>
    <name evidence="1" type="ORF">M406DRAFT_227814</name>
</gene>
<keyword evidence="2" id="KW-1185">Reference proteome</keyword>
<protein>
    <recommendedName>
        <fullName evidence="3">ASST-domain-containing protein</fullName>
    </recommendedName>
</protein>
<comment type="caution">
    <text evidence="1">The sequence shown here is derived from an EMBL/GenBank/DDBJ whole genome shotgun (WGS) entry which is preliminary data.</text>
</comment>
<dbReference type="OrthoDB" id="5427350at2759"/>
<feature type="non-terminal residue" evidence="1">
    <location>
        <position position="474"/>
    </location>
</feature>
<dbReference type="PANTHER" id="PTHR35340:SF5">
    <property type="entry name" value="ASST-DOMAIN-CONTAINING PROTEIN"/>
    <property type="match status" value="1"/>
</dbReference>
<evidence type="ECO:0008006" key="3">
    <source>
        <dbReference type="Google" id="ProtNLM"/>
    </source>
</evidence>